<gene>
    <name evidence="1" type="ORF">Cvel_24488</name>
</gene>
<dbReference type="EMBL" id="CDMZ01001824">
    <property type="protein sequence ID" value="CEM38043.1"/>
    <property type="molecule type" value="Genomic_DNA"/>
</dbReference>
<dbReference type="VEuPathDB" id="CryptoDB:Cvel_24488"/>
<reference evidence="1" key="1">
    <citation type="submission" date="2014-11" db="EMBL/GenBank/DDBJ databases">
        <authorList>
            <person name="Otto D Thomas"/>
            <person name="Naeem Raeece"/>
        </authorList>
    </citation>
    <scope>NUCLEOTIDE SEQUENCE</scope>
</reference>
<evidence type="ECO:0000313" key="1">
    <source>
        <dbReference type="EMBL" id="CEM38043.1"/>
    </source>
</evidence>
<name>A0A0G4H2X5_9ALVE</name>
<accession>A0A0G4H2X5</accession>
<dbReference type="AlphaFoldDB" id="A0A0G4H2X5"/>
<organism evidence="1">
    <name type="scientific">Chromera velia CCMP2878</name>
    <dbReference type="NCBI Taxonomy" id="1169474"/>
    <lineage>
        <taxon>Eukaryota</taxon>
        <taxon>Sar</taxon>
        <taxon>Alveolata</taxon>
        <taxon>Colpodellida</taxon>
        <taxon>Chromeraceae</taxon>
        <taxon>Chromera</taxon>
    </lineage>
</organism>
<sequence>MEQRPRIPEEEESDAGAVEALWVLWISPLPLAARELMGALDGSLSGASCLCTCICVKPDGVPADVSLR</sequence>
<protein>
    <submittedName>
        <fullName evidence="1">Uncharacterized protein</fullName>
    </submittedName>
</protein>
<proteinExistence type="predicted"/>